<reference evidence="1" key="1">
    <citation type="submission" date="2021-05" db="EMBL/GenBank/DDBJ databases">
        <authorList>
            <person name="Alioto T."/>
            <person name="Alioto T."/>
            <person name="Gomez Garrido J."/>
        </authorList>
    </citation>
    <scope>NUCLEOTIDE SEQUENCE</scope>
</reference>
<protein>
    <submittedName>
        <fullName evidence="1">Uncharacterized protein</fullName>
    </submittedName>
</protein>
<evidence type="ECO:0000313" key="1">
    <source>
        <dbReference type="EMBL" id="CAG6677452.1"/>
    </source>
</evidence>
<proteinExistence type="predicted"/>
<name>A0A8D8T122_9HEMI</name>
<dbReference type="EMBL" id="HBUF01242592">
    <property type="protein sequence ID" value="CAG6677452.1"/>
    <property type="molecule type" value="Transcribed_RNA"/>
</dbReference>
<organism evidence="1">
    <name type="scientific">Cacopsylla melanoneura</name>
    <dbReference type="NCBI Taxonomy" id="428564"/>
    <lineage>
        <taxon>Eukaryota</taxon>
        <taxon>Metazoa</taxon>
        <taxon>Ecdysozoa</taxon>
        <taxon>Arthropoda</taxon>
        <taxon>Hexapoda</taxon>
        <taxon>Insecta</taxon>
        <taxon>Pterygota</taxon>
        <taxon>Neoptera</taxon>
        <taxon>Paraneoptera</taxon>
        <taxon>Hemiptera</taxon>
        <taxon>Sternorrhyncha</taxon>
        <taxon>Psylloidea</taxon>
        <taxon>Psyllidae</taxon>
        <taxon>Psyllinae</taxon>
        <taxon>Cacopsylla</taxon>
    </lineage>
</organism>
<accession>A0A8D8T122</accession>
<sequence>MNEVLKVLYFAYVRSVMEYPVWSPHYEYQKKLLESVQHRFLKFLAFKTKQQIPNHDYKAIEKTHNIINLEARRQIYDLTFLHKIINNEIHSSDLLSDIHIKIPSRQTRNKATFELKKHRNNLGEYATLHRCQKLWNLASVRGVDVFANNTSNILNLLDCENFPFTI</sequence>
<dbReference type="AlphaFoldDB" id="A0A8D8T122"/>